<evidence type="ECO:0000313" key="7">
    <source>
        <dbReference type="Proteomes" id="UP000011083"/>
    </source>
</evidence>
<evidence type="ECO:0000256" key="3">
    <source>
        <dbReference type="SAM" id="MobiDB-lite"/>
    </source>
</evidence>
<evidence type="ECO:0000259" key="4">
    <source>
        <dbReference type="PROSITE" id="PS50009"/>
    </source>
</evidence>
<dbReference type="CDD" id="cd06224">
    <property type="entry name" value="REM"/>
    <property type="match status" value="1"/>
</dbReference>
<dbReference type="SUPFAM" id="SSF48366">
    <property type="entry name" value="Ras GEF"/>
    <property type="match status" value="1"/>
</dbReference>
<name>L8H6C9_ACACF</name>
<feature type="region of interest" description="Disordered" evidence="3">
    <location>
        <begin position="472"/>
        <end position="515"/>
    </location>
</feature>
<dbReference type="KEGG" id="acan:ACA1_055580"/>
<feature type="domain" description="Ras-GEF" evidence="4">
    <location>
        <begin position="522"/>
        <end position="750"/>
    </location>
</feature>
<feature type="region of interest" description="Disordered" evidence="3">
    <location>
        <begin position="94"/>
        <end position="176"/>
    </location>
</feature>
<evidence type="ECO:0000256" key="2">
    <source>
        <dbReference type="PROSITE-ProRule" id="PRU00168"/>
    </source>
</evidence>
<keyword evidence="7" id="KW-1185">Reference proteome</keyword>
<dbReference type="GO" id="GO:0007265">
    <property type="term" value="P:Ras protein signal transduction"/>
    <property type="evidence" value="ECO:0007669"/>
    <property type="project" value="TreeGrafter"/>
</dbReference>
<keyword evidence="1 2" id="KW-0344">Guanine-nucleotide releasing factor</keyword>
<dbReference type="VEuPathDB" id="AmoebaDB:ACA1_055580"/>
<feature type="domain" description="N-terminal Ras-GEF" evidence="5">
    <location>
        <begin position="319"/>
        <end position="452"/>
    </location>
</feature>
<dbReference type="SUPFAM" id="SSF81383">
    <property type="entry name" value="F-box domain"/>
    <property type="match status" value="1"/>
</dbReference>
<dbReference type="GO" id="GO:0005085">
    <property type="term" value="F:guanyl-nucleotide exchange factor activity"/>
    <property type="evidence" value="ECO:0007669"/>
    <property type="project" value="UniProtKB-KW"/>
</dbReference>
<dbReference type="GO" id="GO:0005886">
    <property type="term" value="C:plasma membrane"/>
    <property type="evidence" value="ECO:0007669"/>
    <property type="project" value="TreeGrafter"/>
</dbReference>
<protein>
    <submittedName>
        <fullName evidence="6">RasGEF domain containing protein</fullName>
    </submittedName>
</protein>
<dbReference type="PROSITE" id="PS50212">
    <property type="entry name" value="RASGEF_NTER"/>
    <property type="match status" value="1"/>
</dbReference>
<dbReference type="PANTHER" id="PTHR23113">
    <property type="entry name" value="GUANINE NUCLEOTIDE EXCHANGE FACTOR"/>
    <property type="match status" value="1"/>
</dbReference>
<dbReference type="SMART" id="SM00147">
    <property type="entry name" value="RasGEF"/>
    <property type="match status" value="1"/>
</dbReference>
<dbReference type="Gene3D" id="1.20.1280.50">
    <property type="match status" value="1"/>
</dbReference>
<dbReference type="PROSITE" id="PS50009">
    <property type="entry name" value="RASGEF_CAT"/>
    <property type="match status" value="1"/>
</dbReference>
<dbReference type="InterPro" id="IPR000651">
    <property type="entry name" value="Ras-like_Gua-exchang_fac_N"/>
</dbReference>
<dbReference type="RefSeq" id="XP_004344195.1">
    <property type="nucleotide sequence ID" value="XM_004344145.1"/>
</dbReference>
<dbReference type="SMART" id="SM00229">
    <property type="entry name" value="RasGEFN"/>
    <property type="match status" value="1"/>
</dbReference>
<organism evidence="6 7">
    <name type="scientific">Acanthamoeba castellanii (strain ATCC 30010 / Neff)</name>
    <dbReference type="NCBI Taxonomy" id="1257118"/>
    <lineage>
        <taxon>Eukaryota</taxon>
        <taxon>Amoebozoa</taxon>
        <taxon>Discosea</taxon>
        <taxon>Longamoebia</taxon>
        <taxon>Centramoebida</taxon>
        <taxon>Acanthamoebidae</taxon>
        <taxon>Acanthamoeba</taxon>
    </lineage>
</organism>
<accession>L8H6C9</accession>
<dbReference type="InterPro" id="IPR023578">
    <property type="entry name" value="Ras_GEF_dom_sf"/>
</dbReference>
<feature type="compositionally biased region" description="Polar residues" evidence="3">
    <location>
        <begin position="22"/>
        <end position="32"/>
    </location>
</feature>
<feature type="compositionally biased region" description="Low complexity" evidence="3">
    <location>
        <begin position="472"/>
        <end position="481"/>
    </location>
</feature>
<feature type="compositionally biased region" description="Basic and acidic residues" evidence="3">
    <location>
        <begin position="482"/>
        <end position="502"/>
    </location>
</feature>
<dbReference type="InterPro" id="IPR036047">
    <property type="entry name" value="F-box-like_dom_sf"/>
</dbReference>
<dbReference type="InterPro" id="IPR001810">
    <property type="entry name" value="F-box_dom"/>
</dbReference>
<feature type="compositionally biased region" description="Basic and acidic residues" evidence="3">
    <location>
        <begin position="238"/>
        <end position="259"/>
    </location>
</feature>
<feature type="region of interest" description="Disordered" evidence="3">
    <location>
        <begin position="209"/>
        <end position="267"/>
    </location>
</feature>
<dbReference type="InterPro" id="IPR001895">
    <property type="entry name" value="RASGEF_cat_dom"/>
</dbReference>
<dbReference type="OrthoDB" id="546434at2759"/>
<feature type="compositionally biased region" description="Gly residues" evidence="3">
    <location>
        <begin position="94"/>
        <end position="104"/>
    </location>
</feature>
<dbReference type="EMBL" id="KB007909">
    <property type="protein sequence ID" value="ELR20792.1"/>
    <property type="molecule type" value="Genomic_DNA"/>
</dbReference>
<proteinExistence type="predicted"/>
<dbReference type="InterPro" id="IPR036964">
    <property type="entry name" value="RASGEF_cat_dom_sf"/>
</dbReference>
<feature type="compositionally biased region" description="Basic residues" evidence="3">
    <location>
        <begin position="119"/>
        <end position="132"/>
    </location>
</feature>
<dbReference type="Pfam" id="PF00617">
    <property type="entry name" value="RasGEF"/>
    <property type="match status" value="1"/>
</dbReference>
<dbReference type="Pfam" id="PF00618">
    <property type="entry name" value="RasGEF_N"/>
    <property type="match status" value="1"/>
</dbReference>
<dbReference type="CDD" id="cd09917">
    <property type="entry name" value="F-box_SF"/>
    <property type="match status" value="1"/>
</dbReference>
<dbReference type="GeneID" id="14921662"/>
<dbReference type="STRING" id="1257118.L8H6C9"/>
<evidence type="ECO:0000259" key="5">
    <source>
        <dbReference type="PROSITE" id="PS50212"/>
    </source>
</evidence>
<reference evidence="6 7" key="1">
    <citation type="journal article" date="2013" name="Genome Biol.">
        <title>Genome of Acanthamoeba castellanii highlights extensive lateral gene transfer and early evolution of tyrosine kinase signaling.</title>
        <authorList>
            <person name="Clarke M."/>
            <person name="Lohan A.J."/>
            <person name="Liu B."/>
            <person name="Lagkouvardos I."/>
            <person name="Roy S."/>
            <person name="Zafar N."/>
            <person name="Bertelli C."/>
            <person name="Schilde C."/>
            <person name="Kianianmomeni A."/>
            <person name="Burglin T.R."/>
            <person name="Frech C."/>
            <person name="Turcotte B."/>
            <person name="Kopec K.O."/>
            <person name="Synnott J.M."/>
            <person name="Choo C."/>
            <person name="Paponov I."/>
            <person name="Finkler A."/>
            <person name="Soon Heng Tan C."/>
            <person name="Hutchins A.P."/>
            <person name="Weinmeier T."/>
            <person name="Rattei T."/>
            <person name="Chu J.S."/>
            <person name="Gimenez G."/>
            <person name="Irimia M."/>
            <person name="Rigden D.J."/>
            <person name="Fitzpatrick D.A."/>
            <person name="Lorenzo-Morales J."/>
            <person name="Bateman A."/>
            <person name="Chiu C.H."/>
            <person name="Tang P."/>
            <person name="Hegemann P."/>
            <person name="Fromm H."/>
            <person name="Raoult D."/>
            <person name="Greub G."/>
            <person name="Miranda-Saavedra D."/>
            <person name="Chen N."/>
            <person name="Nash P."/>
            <person name="Ginger M.L."/>
            <person name="Horn M."/>
            <person name="Schaap P."/>
            <person name="Caler L."/>
            <person name="Loftus B."/>
        </authorList>
    </citation>
    <scope>NUCLEOTIDE SEQUENCE [LARGE SCALE GENOMIC DNA]</scope>
    <source>
        <strain evidence="6 7">Neff</strain>
    </source>
</reference>
<dbReference type="Gene3D" id="1.10.840.10">
    <property type="entry name" value="Ras guanine-nucleotide exchange factors catalytic domain"/>
    <property type="match status" value="1"/>
</dbReference>
<evidence type="ECO:0000313" key="6">
    <source>
        <dbReference type="EMBL" id="ELR20792.1"/>
    </source>
</evidence>
<dbReference type="SMART" id="SM00256">
    <property type="entry name" value="FBOX"/>
    <property type="match status" value="1"/>
</dbReference>
<sequence length="753" mass="84323">MLKGSKQKALSANKKGKKELAQSASGAKDTNISQQPSAIELLSDEILCAIFGCLDDGIDLCAVGLVSQAWRRLAHDDTLWKGLAVKRGWALPGGGAEAEAGAGGEDSSSHGKATAAAKGGKRSKDHQRHRPRASLQRAKAKLSNDDSYLTKGRTVDDDDDNNDYRDGDDGGVGGGRWKEWYVQTLHRRVKRSMRECGGDDEEARWRHIIANDADNDDNADGDERDSEDDDGDGDGDDDVGKRQLRREAQNRREAAEERVGSSGKSYKVDTAASSREDFVQLVKEKAARSLTKVEIREQEVVLAQFAWDTPVQQFGANKDDLYIVGGTPWGLVNYMLTELSSLDDPMVTQFLLTHQSFVSSVEVLRMLEEYLCIMPRGYSRDYQLLWRKHKLAPVQNMVVHVVKCWIKEQPCHFRTDPVLAARMQEFLESHLTFHPLEKAFHQLLQQYIAALKPTDPLRRVVITPRVHSAVATATAASTASTEGKENDKEKGKEKESGEKSDEGEPEAGGGEGPNWRLIDLHKTRHIARQMALIAFDLFAQLPHDELLNMRWKHQPSTCPNVRQLVDFFNMVAGYVATTIVMERSMKPRVKMLEKWVDIANHSFKIQDLTSTLAIVSGLGCAAVHRLKKTRQNMSKSAVKTLEALTQMSTRRRLRALAETMTPPGVPYLGMHLVDLSFVSDGYTPFLNMDWGDKTCVHWYYHCMNALVIKEGFIKTGFHFKRDPALIETLCSLPYLATEDAYRHSLTVDETIEQ</sequence>
<evidence type="ECO:0000256" key="1">
    <source>
        <dbReference type="ARBA" id="ARBA00022658"/>
    </source>
</evidence>
<dbReference type="AlphaFoldDB" id="L8H6C9"/>
<dbReference type="InterPro" id="IPR008937">
    <property type="entry name" value="Ras-like_GEF"/>
</dbReference>
<feature type="compositionally biased region" description="Acidic residues" evidence="3">
    <location>
        <begin position="213"/>
        <end position="237"/>
    </location>
</feature>
<gene>
    <name evidence="6" type="ORF">ACA1_055580</name>
</gene>
<feature type="region of interest" description="Disordered" evidence="3">
    <location>
        <begin position="1"/>
        <end position="32"/>
    </location>
</feature>
<dbReference type="PANTHER" id="PTHR23113:SF368">
    <property type="entry name" value="CELL DIVISION CONTROL PROTEIN 25"/>
    <property type="match status" value="1"/>
</dbReference>
<dbReference type="Proteomes" id="UP000011083">
    <property type="component" value="Unassembled WGS sequence"/>
</dbReference>
<dbReference type="Pfam" id="PF12937">
    <property type="entry name" value="F-box-like"/>
    <property type="match status" value="1"/>
</dbReference>
<dbReference type="Gene3D" id="1.20.870.10">
    <property type="entry name" value="Son of sevenless (SoS) protein Chain: S domain 1"/>
    <property type="match status" value="1"/>
</dbReference>